<evidence type="ECO:0000313" key="4">
    <source>
        <dbReference type="Proteomes" id="UP000504638"/>
    </source>
</evidence>
<proteinExistence type="inferred from homology"/>
<dbReference type="GeneID" id="54422052"/>
<gene>
    <name evidence="3 5" type="ORF">P152DRAFT_476115</name>
</gene>
<comment type="similarity">
    <text evidence="1">Belongs to the GST superfamily.</text>
</comment>
<dbReference type="InterPro" id="IPR036282">
    <property type="entry name" value="Glutathione-S-Trfase_C_sf"/>
</dbReference>
<dbReference type="EMBL" id="ML975169">
    <property type="protein sequence ID" value="KAF1809989.1"/>
    <property type="molecule type" value="Genomic_DNA"/>
</dbReference>
<evidence type="ECO:0000259" key="2">
    <source>
        <dbReference type="PROSITE" id="PS50404"/>
    </source>
</evidence>
<dbReference type="AlphaFoldDB" id="A0A6G1FWI6"/>
<dbReference type="PANTHER" id="PTHR44051:SF2">
    <property type="entry name" value="HYPOTHETICAL GLUTATHIONE S-TRANSFERASE LIKE PROTEIN"/>
    <property type="match status" value="1"/>
</dbReference>
<dbReference type="PANTHER" id="PTHR44051">
    <property type="entry name" value="GLUTATHIONE S-TRANSFERASE-RELATED"/>
    <property type="match status" value="1"/>
</dbReference>
<dbReference type="SFLD" id="SFLDG00358">
    <property type="entry name" value="Main_(cytGST)"/>
    <property type="match status" value="1"/>
</dbReference>
<reference evidence="5" key="2">
    <citation type="submission" date="2020-04" db="EMBL/GenBank/DDBJ databases">
        <authorList>
            <consortium name="NCBI Genome Project"/>
        </authorList>
    </citation>
    <scope>NUCLEOTIDE SEQUENCE</scope>
    <source>
        <strain evidence="5">CBS 781.70</strain>
    </source>
</reference>
<accession>A0A6G1FWI6</accession>
<dbReference type="RefSeq" id="XP_033531620.1">
    <property type="nucleotide sequence ID" value="XM_033681482.1"/>
</dbReference>
<dbReference type="Pfam" id="PF13409">
    <property type="entry name" value="GST_N_2"/>
    <property type="match status" value="1"/>
</dbReference>
<evidence type="ECO:0000313" key="3">
    <source>
        <dbReference type="EMBL" id="KAF1809989.1"/>
    </source>
</evidence>
<dbReference type="InterPro" id="IPR004046">
    <property type="entry name" value="GST_C"/>
</dbReference>
<dbReference type="InterPro" id="IPR040079">
    <property type="entry name" value="Glutathione_S-Trfase"/>
</dbReference>
<dbReference type="Gene3D" id="1.20.1050.10">
    <property type="match status" value="1"/>
</dbReference>
<protein>
    <submittedName>
        <fullName evidence="3 5">Glutathione S-transferase</fullName>
    </submittedName>
</protein>
<dbReference type="PROSITE" id="PS50404">
    <property type="entry name" value="GST_NTER"/>
    <property type="match status" value="1"/>
</dbReference>
<dbReference type="Pfam" id="PF00043">
    <property type="entry name" value="GST_C"/>
    <property type="match status" value="1"/>
</dbReference>
<dbReference type="SUPFAM" id="SSF52833">
    <property type="entry name" value="Thioredoxin-like"/>
    <property type="match status" value="1"/>
</dbReference>
<sequence>MLHLYDSNIPSGNGYKVHLLLSHLRLPYHTTDLDLLTTPAETRLPAYLALNPNGRIPLIILDDATHTVLPESSAILYYLAKDTPYLPSTHLGVTQVLRWMFFEQFSHEQYVAGLRFATHWIGLENVSAETRERLQTRGQAALDTMEAHLEGKTFFVEEMYTIADIALFAYTQFAELVGFAVGGNVKAWLQRVREQEGYVTIKDDPSGKAPSMK</sequence>
<dbReference type="GO" id="GO:0016740">
    <property type="term" value="F:transferase activity"/>
    <property type="evidence" value="ECO:0007669"/>
    <property type="project" value="UniProtKB-KW"/>
</dbReference>
<dbReference type="InterPro" id="IPR036249">
    <property type="entry name" value="Thioredoxin-like_sf"/>
</dbReference>
<dbReference type="InterPro" id="IPR004045">
    <property type="entry name" value="Glutathione_S-Trfase_N"/>
</dbReference>
<dbReference type="OrthoDB" id="422574at2759"/>
<keyword evidence="4" id="KW-1185">Reference proteome</keyword>
<dbReference type="SFLD" id="SFLDS00019">
    <property type="entry name" value="Glutathione_Transferase_(cytos"/>
    <property type="match status" value="1"/>
</dbReference>
<evidence type="ECO:0000256" key="1">
    <source>
        <dbReference type="ARBA" id="ARBA00007409"/>
    </source>
</evidence>
<evidence type="ECO:0000313" key="5">
    <source>
        <dbReference type="RefSeq" id="XP_033531620.1"/>
    </source>
</evidence>
<dbReference type="Proteomes" id="UP000504638">
    <property type="component" value="Unplaced"/>
</dbReference>
<organism evidence="3">
    <name type="scientific">Eremomyces bilateralis CBS 781.70</name>
    <dbReference type="NCBI Taxonomy" id="1392243"/>
    <lineage>
        <taxon>Eukaryota</taxon>
        <taxon>Fungi</taxon>
        <taxon>Dikarya</taxon>
        <taxon>Ascomycota</taxon>
        <taxon>Pezizomycotina</taxon>
        <taxon>Dothideomycetes</taxon>
        <taxon>Dothideomycetes incertae sedis</taxon>
        <taxon>Eremomycetales</taxon>
        <taxon>Eremomycetaceae</taxon>
        <taxon>Eremomyces</taxon>
    </lineage>
</organism>
<reference evidence="5" key="3">
    <citation type="submission" date="2025-04" db="UniProtKB">
        <authorList>
            <consortium name="RefSeq"/>
        </authorList>
    </citation>
    <scope>IDENTIFICATION</scope>
    <source>
        <strain evidence="5">CBS 781.70</strain>
    </source>
</reference>
<feature type="domain" description="GST N-terminal" evidence="2">
    <location>
        <begin position="1"/>
        <end position="87"/>
    </location>
</feature>
<name>A0A6G1FWI6_9PEZI</name>
<reference evidence="3 5" key="1">
    <citation type="submission" date="2020-01" db="EMBL/GenBank/DDBJ databases">
        <authorList>
            <consortium name="DOE Joint Genome Institute"/>
            <person name="Haridas S."/>
            <person name="Albert R."/>
            <person name="Binder M."/>
            <person name="Bloem J."/>
            <person name="Labutti K."/>
            <person name="Salamov A."/>
            <person name="Andreopoulos B."/>
            <person name="Baker S.E."/>
            <person name="Barry K."/>
            <person name="Bills G."/>
            <person name="Bluhm B.H."/>
            <person name="Cannon C."/>
            <person name="Castanera R."/>
            <person name="Culley D.E."/>
            <person name="Daum C."/>
            <person name="Ezra D."/>
            <person name="Gonzalez J.B."/>
            <person name="Henrissat B."/>
            <person name="Kuo A."/>
            <person name="Liang C."/>
            <person name="Lipzen A."/>
            <person name="Lutzoni F."/>
            <person name="Magnuson J."/>
            <person name="Mondo S."/>
            <person name="Nolan M."/>
            <person name="Ohm R."/>
            <person name="Pangilinan J."/>
            <person name="Park H.-J."/>
            <person name="Ramirez L."/>
            <person name="Alfaro M."/>
            <person name="Sun H."/>
            <person name="Tritt A."/>
            <person name="Yoshinaga Y."/>
            <person name="Zwiers L.-H."/>
            <person name="Turgeon B.G."/>
            <person name="Goodwin S.B."/>
            <person name="Spatafora J.W."/>
            <person name="Crous P.W."/>
            <person name="Grigoriev I.V."/>
        </authorList>
    </citation>
    <scope>NUCLEOTIDE SEQUENCE</scope>
    <source>
        <strain evidence="3 5">CBS 781.70</strain>
    </source>
</reference>
<dbReference type="Gene3D" id="3.40.30.10">
    <property type="entry name" value="Glutaredoxin"/>
    <property type="match status" value="1"/>
</dbReference>
<dbReference type="SUPFAM" id="SSF47616">
    <property type="entry name" value="GST C-terminal domain-like"/>
    <property type="match status" value="1"/>
</dbReference>
<keyword evidence="3" id="KW-0808">Transferase</keyword>